<dbReference type="InterPro" id="IPR059019">
    <property type="entry name" value="WHD_CapW"/>
</dbReference>
<accession>A0A1J5S715</accession>
<dbReference type="InterPro" id="IPR016634">
    <property type="entry name" value="CapW-like"/>
</dbReference>
<evidence type="ECO:0000259" key="3">
    <source>
        <dbReference type="Pfam" id="PF26109"/>
    </source>
</evidence>
<name>A0A1J5S715_9ZZZZ</name>
<dbReference type="InterPro" id="IPR026881">
    <property type="entry name" value="WYL_dom"/>
</dbReference>
<dbReference type="PROSITE" id="PS52050">
    <property type="entry name" value="WYL"/>
    <property type="match status" value="1"/>
</dbReference>
<comment type="caution">
    <text evidence="4">The sequence shown here is derived from an EMBL/GenBank/DDBJ whole genome shotgun (WGS) entry which is preliminary data.</text>
</comment>
<dbReference type="Pfam" id="PF26109">
    <property type="entry name" value="WHD_BrxR"/>
    <property type="match status" value="1"/>
</dbReference>
<evidence type="ECO:0000313" key="4">
    <source>
        <dbReference type="EMBL" id="OIQ97587.1"/>
    </source>
</evidence>
<dbReference type="EMBL" id="MLJW01000130">
    <property type="protein sequence ID" value="OIQ97587.1"/>
    <property type="molecule type" value="Genomic_DNA"/>
</dbReference>
<gene>
    <name evidence="4" type="ORF">GALL_203460</name>
</gene>
<reference evidence="4" key="1">
    <citation type="submission" date="2016-10" db="EMBL/GenBank/DDBJ databases">
        <title>Sequence of Gallionella enrichment culture.</title>
        <authorList>
            <person name="Poehlein A."/>
            <person name="Muehling M."/>
            <person name="Daniel R."/>
        </authorList>
    </citation>
    <scope>NUCLEOTIDE SEQUENCE</scope>
</reference>
<dbReference type="Pfam" id="PF13280">
    <property type="entry name" value="WYL"/>
    <property type="match status" value="1"/>
</dbReference>
<proteinExistence type="predicted"/>
<evidence type="ECO:0000259" key="2">
    <source>
        <dbReference type="Pfam" id="PF26107"/>
    </source>
</evidence>
<dbReference type="Pfam" id="PF26107">
    <property type="entry name" value="BrxR_CTD"/>
    <property type="match status" value="1"/>
</dbReference>
<organism evidence="4">
    <name type="scientific">mine drainage metagenome</name>
    <dbReference type="NCBI Taxonomy" id="410659"/>
    <lineage>
        <taxon>unclassified sequences</taxon>
        <taxon>metagenomes</taxon>
        <taxon>ecological metagenomes</taxon>
    </lineage>
</organism>
<evidence type="ECO:0000259" key="1">
    <source>
        <dbReference type="Pfam" id="PF13280"/>
    </source>
</evidence>
<feature type="domain" description="DNA-binding transcriptional repressor CapW winged helix-turn-helix" evidence="3">
    <location>
        <begin position="9"/>
        <end position="83"/>
    </location>
</feature>
<feature type="domain" description="DNA-binding transcriptional repressor CapW C-terminal dimerisation" evidence="2">
    <location>
        <begin position="202"/>
        <end position="270"/>
    </location>
</feature>
<dbReference type="InterPro" id="IPR059020">
    <property type="entry name" value="CapW_CTD"/>
</dbReference>
<feature type="domain" description="WYL" evidence="1">
    <location>
        <begin position="117"/>
        <end position="183"/>
    </location>
</feature>
<sequence>MDVARAIQRERLFYVEFLALFTGQVSRKDLVLRFGISDPAATKDLSRYADLVPGMLRYDLRRKCYLLDAAKPHFEHDVEQALHSLAGERAIAIDPEHGKRLPSWVNSSIKRKVPIDVVATITRCMYQGRAMYAAYTSLSSGGTERTLTPLALVNDGLRWHIRCFDHGHSDHRDFSLTRFMSVREGDPSKVSLDDDKEWNTEVCLNLAPHPKAEHSEAIRTDYDIAGDAKHVRLKACLVGYFVRHWHVDCSDSASGNPRAQQLFLSNKQELLATGVPRWAFEP</sequence>
<dbReference type="AlphaFoldDB" id="A0A1J5S715"/>
<protein>
    <submittedName>
        <fullName evidence="4">Uncharacterized protein</fullName>
    </submittedName>
</protein>
<dbReference type="PIRSF" id="PIRSF015558">
    <property type="entry name" value="Txn_reg_DeoR_prd"/>
    <property type="match status" value="1"/>
</dbReference>